<reference evidence="1 2" key="1">
    <citation type="submission" date="2023-08" db="EMBL/GenBank/DDBJ databases">
        <title>Rhodoferax potami sp. nov. and Rhodoferax mekongensis sp. nov., isolated from the Mekong River in Thailand.</title>
        <authorList>
            <person name="Kitikhun S."/>
            <person name="Charoenyingcharoen P."/>
            <person name="Siriarchawattana P."/>
            <person name="Likhitrattanapisal S."/>
            <person name="Nilsakha T."/>
            <person name="Chanpet A."/>
            <person name="Rattanawaree P."/>
            <person name="Ingsriswang S."/>
        </authorList>
    </citation>
    <scope>NUCLEOTIDE SEQUENCE [LARGE SCALE GENOMIC DNA]</scope>
    <source>
        <strain evidence="1 2">TBRC 17660</strain>
    </source>
</reference>
<dbReference type="RefSeq" id="WP_313876377.1">
    <property type="nucleotide sequence ID" value="NZ_JAVBIK010000003.1"/>
</dbReference>
<dbReference type="PANTHER" id="PTHR36455">
    <property type="match status" value="1"/>
</dbReference>
<accession>A0ABU3KSB9</accession>
<keyword evidence="2" id="KW-1185">Reference proteome</keyword>
<dbReference type="NCBIfam" id="NF033819">
    <property type="entry name" value="IS66_TnpB"/>
    <property type="match status" value="1"/>
</dbReference>
<sequence length="114" mass="12886">MLVNSNTCAWICEHPVDMRKSIDALAVLVEPLLNANPLSGHLFVFLCRHRIRVKILYWDRTGFALWYKRLEGARFAHPGEIAKAGLNMAQLSAWMEGMPIAQSCFKTVNATRVS</sequence>
<dbReference type="Proteomes" id="UP001321700">
    <property type="component" value="Unassembled WGS sequence"/>
</dbReference>
<comment type="caution">
    <text evidence="1">The sequence shown here is derived from an EMBL/GenBank/DDBJ whole genome shotgun (WGS) entry which is preliminary data.</text>
</comment>
<name>A0ABU3KSB9_9BURK</name>
<dbReference type="EMBL" id="JAVBIK010000003">
    <property type="protein sequence ID" value="MDT7520705.1"/>
    <property type="molecule type" value="Genomic_DNA"/>
</dbReference>
<gene>
    <name evidence="1" type="primary">tnpB</name>
    <name evidence="1" type="ORF">RAE19_18835</name>
</gene>
<evidence type="ECO:0000313" key="2">
    <source>
        <dbReference type="Proteomes" id="UP001321700"/>
    </source>
</evidence>
<protein>
    <submittedName>
        <fullName evidence="1">IS66 family insertion sequence element accessory protein TnpB</fullName>
    </submittedName>
</protein>
<organism evidence="1 2">
    <name type="scientific">Rhodoferax potami</name>
    <dbReference type="NCBI Taxonomy" id="3068338"/>
    <lineage>
        <taxon>Bacteria</taxon>
        <taxon>Pseudomonadati</taxon>
        <taxon>Pseudomonadota</taxon>
        <taxon>Betaproteobacteria</taxon>
        <taxon>Burkholderiales</taxon>
        <taxon>Comamonadaceae</taxon>
        <taxon>Rhodoferax</taxon>
    </lineage>
</organism>
<dbReference type="InterPro" id="IPR008878">
    <property type="entry name" value="Transposase_IS66_Orf2"/>
</dbReference>
<evidence type="ECO:0000313" key="1">
    <source>
        <dbReference type="EMBL" id="MDT7520705.1"/>
    </source>
</evidence>
<dbReference type="Pfam" id="PF05717">
    <property type="entry name" value="TnpB_IS66"/>
    <property type="match status" value="1"/>
</dbReference>
<proteinExistence type="predicted"/>
<dbReference type="PANTHER" id="PTHR36455:SF1">
    <property type="entry name" value="BLR8292 PROTEIN"/>
    <property type="match status" value="1"/>
</dbReference>